<dbReference type="InterPro" id="IPR050661">
    <property type="entry name" value="BglG_antiterminators"/>
</dbReference>
<dbReference type="Proteomes" id="UP000245649">
    <property type="component" value="Chromosome"/>
</dbReference>
<proteinExistence type="predicted"/>
<dbReference type="EMBL" id="CP029443">
    <property type="protein sequence ID" value="AWL58078.1"/>
    <property type="molecule type" value="Genomic_DNA"/>
</dbReference>
<dbReference type="GO" id="GO:0006355">
    <property type="term" value="P:regulation of DNA-templated transcription"/>
    <property type="evidence" value="ECO:0007669"/>
    <property type="project" value="InterPro"/>
</dbReference>
<reference evidence="5 6" key="1">
    <citation type="submission" date="2018-05" db="EMBL/GenBank/DDBJ databases">
        <title>Klebsiella quasipneumonaiae provides a window into carbapenemase gene transfer, plasmid rearrangements and nosocomial acquisition from the hospital environment.</title>
        <authorList>
            <person name="Mathers A.J."/>
            <person name="Vegesana K."/>
            <person name="Stoesser N."/>
            <person name="Crook D."/>
            <person name="Vaughan A."/>
            <person name="Barry K."/>
            <person name="Parikh H."/>
            <person name="Sebra R."/>
            <person name="Kotay S."/>
            <person name="Walker A.S."/>
            <person name="Sheppard A.E."/>
        </authorList>
    </citation>
    <scope>NUCLEOTIDE SEQUENCE [LARGE SCALE GENOMIC DNA]</scope>
    <source>
        <strain evidence="3 6">CAV1947</strain>
        <strain evidence="4 5">CAV2018</strain>
    </source>
</reference>
<dbReference type="SUPFAM" id="SSF63520">
    <property type="entry name" value="PTS-regulatory domain, PRD"/>
    <property type="match status" value="1"/>
</dbReference>
<organism evidence="4 5">
    <name type="scientific">Klebsiella quasipneumoniae</name>
    <dbReference type="NCBI Taxonomy" id="1463165"/>
    <lineage>
        <taxon>Bacteria</taxon>
        <taxon>Pseudomonadati</taxon>
        <taxon>Pseudomonadota</taxon>
        <taxon>Gammaproteobacteria</taxon>
        <taxon>Enterobacterales</taxon>
        <taxon>Enterobacteriaceae</taxon>
        <taxon>Klebsiella/Raoultella group</taxon>
        <taxon>Klebsiella</taxon>
        <taxon>Klebsiella pneumoniae complex</taxon>
    </lineage>
</organism>
<evidence type="ECO:0000313" key="3">
    <source>
        <dbReference type="EMBL" id="AWL58078.1"/>
    </source>
</evidence>
<feature type="domain" description="PRD" evidence="2">
    <location>
        <begin position="229"/>
        <end position="336"/>
    </location>
</feature>
<evidence type="ECO:0000256" key="1">
    <source>
        <dbReference type="ARBA" id="ARBA00022737"/>
    </source>
</evidence>
<gene>
    <name evidence="4" type="ORF">DKC00_12545</name>
    <name evidence="3" type="ORF">DKC11_20620</name>
</gene>
<name>A0AAI8ITL6_9ENTR</name>
<evidence type="ECO:0000313" key="6">
    <source>
        <dbReference type="Proteomes" id="UP000245760"/>
    </source>
</evidence>
<accession>A0AAI8ITL6</accession>
<dbReference type="RefSeq" id="WP_109547053.1">
    <property type="nucleotide sequence ID" value="NZ_CP029432.1"/>
</dbReference>
<dbReference type="Proteomes" id="UP000245760">
    <property type="component" value="Chromosome"/>
</dbReference>
<dbReference type="PANTHER" id="PTHR30185">
    <property type="entry name" value="CRYPTIC BETA-GLUCOSIDE BGL OPERON ANTITERMINATOR"/>
    <property type="match status" value="1"/>
</dbReference>
<dbReference type="Gene3D" id="1.10.1790.10">
    <property type="entry name" value="PRD domain"/>
    <property type="match status" value="1"/>
</dbReference>
<keyword evidence="1" id="KW-0677">Repeat</keyword>
<keyword evidence="6" id="KW-1185">Reference proteome</keyword>
<dbReference type="AlphaFoldDB" id="A0AAI8ITL6"/>
<protein>
    <submittedName>
        <fullName evidence="4">Stationary phase inducible protein CsiE</fullName>
    </submittedName>
</protein>
<dbReference type="PANTHER" id="PTHR30185:SF14">
    <property type="entry name" value="STATIONARY PHASE-INDUCIBLE PROTEIN CSIE-RELATED"/>
    <property type="match status" value="1"/>
</dbReference>
<dbReference type="EMBL" id="CP029432">
    <property type="protein sequence ID" value="AWL62531.1"/>
    <property type="molecule type" value="Genomic_DNA"/>
</dbReference>
<evidence type="ECO:0000313" key="4">
    <source>
        <dbReference type="EMBL" id="AWL62531.1"/>
    </source>
</evidence>
<evidence type="ECO:0000313" key="5">
    <source>
        <dbReference type="Proteomes" id="UP000245649"/>
    </source>
</evidence>
<sequence>MMTVIEPPSALSSPQRRSQVLLMFYLPGQSVTTERLGRINLVDETTARQDIEETGREIQRYHRLTLRSQVDGSYRIEGAALDQRLCLLHALRRGLRLCPQFVNHHFTPALKTQLKQEGIARTLYDDTNLQALVNRCARALNRQFDCRDVQFLRLYLQYCLLEHHRGYSPDFNDEQQRWAQTAAEFTLAQEIVRHWQRRVGATPHVGEPFFLSLLFMMLKTPDPLRDGHPQDRRLRLAISGLIHRFQMLAGRSFSDEQGLSDQLYIHLSQALIRSVFAIGIDNTLTEEVSRLYPRLLRTTQAALSEFEDAWHVRFNEEETGLIAVIFGAWLMQKSDLHEKQVLLLTDDNPDMEAALEQQLRELTLLPLNIKYQSVERFQKEGAPKGVTLIVTPYATAPLPLFSPPLIHAENCFTERQQQHICAMLED</sequence>
<dbReference type="PROSITE" id="PS51372">
    <property type="entry name" value="PRD_2"/>
    <property type="match status" value="1"/>
</dbReference>
<dbReference type="InterPro" id="IPR011608">
    <property type="entry name" value="PRD"/>
</dbReference>
<dbReference type="Pfam" id="PF00874">
    <property type="entry name" value="PRD"/>
    <property type="match status" value="2"/>
</dbReference>
<evidence type="ECO:0000259" key="2">
    <source>
        <dbReference type="PROSITE" id="PS51372"/>
    </source>
</evidence>
<dbReference type="NCBIfam" id="NF008597">
    <property type="entry name" value="PRK11564.1"/>
    <property type="match status" value="1"/>
</dbReference>
<dbReference type="InterPro" id="IPR036634">
    <property type="entry name" value="PRD_sf"/>
</dbReference>